<dbReference type="GO" id="GO:0030170">
    <property type="term" value="F:pyridoxal phosphate binding"/>
    <property type="evidence" value="ECO:0007669"/>
    <property type="project" value="InterPro"/>
</dbReference>
<dbReference type="InterPro" id="IPR015421">
    <property type="entry name" value="PyrdxlP-dep_Trfase_major"/>
</dbReference>
<proteinExistence type="inferred from homology"/>
<protein>
    <submittedName>
        <fullName evidence="5">Glutamate-1-semialdehyde 2,1-aminomutase</fullName>
    </submittedName>
</protein>
<dbReference type="KEGG" id="chrb:DK843_16890"/>
<organism evidence="5 6">
    <name type="scientific">Chromobacterium phragmitis</name>
    <dbReference type="NCBI Taxonomy" id="2202141"/>
    <lineage>
        <taxon>Bacteria</taxon>
        <taxon>Pseudomonadati</taxon>
        <taxon>Pseudomonadota</taxon>
        <taxon>Betaproteobacteria</taxon>
        <taxon>Neisseriales</taxon>
        <taxon>Chromobacteriaceae</taxon>
        <taxon>Chromobacterium</taxon>
    </lineage>
</organism>
<keyword evidence="2 3" id="KW-0663">Pyridoxal phosphate</keyword>
<dbReference type="Gene3D" id="3.40.640.10">
    <property type="entry name" value="Type I PLP-dependent aspartate aminotransferase-like (Major domain)"/>
    <property type="match status" value="1"/>
</dbReference>
<dbReference type="InterPro" id="IPR015424">
    <property type="entry name" value="PyrdxlP-dep_Trfase"/>
</dbReference>
<dbReference type="Pfam" id="PF00202">
    <property type="entry name" value="Aminotran_3"/>
    <property type="match status" value="1"/>
</dbReference>
<dbReference type="PANTHER" id="PTHR43713:SF3">
    <property type="entry name" value="GLUTAMATE-1-SEMIALDEHYDE 2,1-AMINOMUTASE 1, CHLOROPLASTIC-RELATED"/>
    <property type="match status" value="1"/>
</dbReference>
<dbReference type="AlphaFoldDB" id="A0A344UKN3"/>
<dbReference type="Gene3D" id="3.90.1150.10">
    <property type="entry name" value="Aspartate Aminotransferase, domain 1"/>
    <property type="match status" value="1"/>
</dbReference>
<evidence type="ECO:0000256" key="4">
    <source>
        <dbReference type="SAM" id="MobiDB-lite"/>
    </source>
</evidence>
<reference evidence="5 6" key="1">
    <citation type="submission" date="2018-05" db="EMBL/GenBank/DDBJ databases">
        <title>Genome sequencing, assembly and analysis of the novel insecticidal bacterium, Chromobacterium phragmitis.</title>
        <authorList>
            <person name="Sparks M.E."/>
            <person name="Blackburn M.B."/>
            <person name="Gundersen-Rindal D.E."/>
        </authorList>
    </citation>
    <scope>NUCLEOTIDE SEQUENCE [LARGE SCALE GENOMIC DNA]</scope>
    <source>
        <strain evidence="5">IIBBL 274-1</strain>
    </source>
</reference>
<evidence type="ECO:0000313" key="6">
    <source>
        <dbReference type="Proteomes" id="UP000252038"/>
    </source>
</evidence>
<dbReference type="InterPro" id="IPR015422">
    <property type="entry name" value="PyrdxlP-dep_Trfase_small"/>
</dbReference>
<dbReference type="InterPro" id="IPR005814">
    <property type="entry name" value="Aminotrans_3"/>
</dbReference>
<feature type="region of interest" description="Disordered" evidence="4">
    <location>
        <begin position="1"/>
        <end position="34"/>
    </location>
</feature>
<dbReference type="RefSeq" id="WP_114073849.1">
    <property type="nucleotide sequence ID" value="NZ_CP029554.1"/>
</dbReference>
<name>A0A344UKN3_9NEIS</name>
<dbReference type="GO" id="GO:0008483">
    <property type="term" value="F:transaminase activity"/>
    <property type="evidence" value="ECO:0007669"/>
    <property type="project" value="InterPro"/>
</dbReference>
<evidence type="ECO:0000256" key="1">
    <source>
        <dbReference type="ARBA" id="ARBA00001933"/>
    </source>
</evidence>
<dbReference type="PANTHER" id="PTHR43713">
    <property type="entry name" value="GLUTAMATE-1-SEMIALDEHYDE 2,1-AMINOMUTASE"/>
    <property type="match status" value="1"/>
</dbReference>
<comment type="similarity">
    <text evidence="3">Belongs to the class-III pyridoxal-phosphate-dependent aminotransferase family.</text>
</comment>
<accession>A0A344UKN3</accession>
<evidence type="ECO:0000256" key="2">
    <source>
        <dbReference type="ARBA" id="ARBA00022898"/>
    </source>
</evidence>
<dbReference type="EMBL" id="CP029554">
    <property type="protein sequence ID" value="AXE35831.1"/>
    <property type="molecule type" value="Genomic_DNA"/>
</dbReference>
<evidence type="ECO:0000313" key="5">
    <source>
        <dbReference type="EMBL" id="AXE35831.1"/>
    </source>
</evidence>
<dbReference type="Proteomes" id="UP000252038">
    <property type="component" value="Chromosome"/>
</dbReference>
<dbReference type="NCBIfam" id="NF004856">
    <property type="entry name" value="PRK06209.1"/>
    <property type="match status" value="1"/>
</dbReference>
<sequence>MLQDDKTNSATASHSERLHRVIPGGAHTYSRGDDQYPANAPQILERAKGATVWAADGRSFLDYGMALRAVSIGYSEPAINEAAIQGLEAGNNLTRASVIELEAAERLVDMIDSVDMVKFTKNGSTATSAAVKLARAYTGRDLVARCAQHPFFSYDDWFIGNTPITKGIPASAIEQTKSFAYNDIGSLERLIAEHPGQFACVILEPASTETPATFIEPDGREVNYLQQVEALCRKHGIVFILDEMITGFRWHLKGAQHVYGVTPDLCTFGKAMANGFSVAAVAGRRELMSLGSIDRVGQERLFLLSTTHGAEMCGLAAYLATMDFLERYDVVDHLWAYGVDLQAAINAAAEHAGIAKHFYAAGPAVSPYYATVTGEGAPWMELRTLFAQEMIKQGVLMPWLALSYRHGEAELEKTREALAHAMEVCARGVAEGIDKYLIGPAIKPVFRRFN</sequence>
<evidence type="ECO:0000256" key="3">
    <source>
        <dbReference type="RuleBase" id="RU003560"/>
    </source>
</evidence>
<gene>
    <name evidence="5" type="ORF">DK843_16890</name>
</gene>
<dbReference type="SUPFAM" id="SSF53383">
    <property type="entry name" value="PLP-dependent transferases"/>
    <property type="match status" value="1"/>
</dbReference>
<comment type="cofactor">
    <cofactor evidence="1">
        <name>pyridoxal 5'-phosphate</name>
        <dbReference type="ChEBI" id="CHEBI:597326"/>
    </cofactor>
</comment>